<dbReference type="Pfam" id="PF03492">
    <property type="entry name" value="Methyltransf_7"/>
    <property type="match status" value="1"/>
</dbReference>
<reference evidence="3" key="2">
    <citation type="submission" date="2017-02" db="EMBL/GenBank/DDBJ databases">
        <title>Sunflower complete genome.</title>
        <authorList>
            <person name="Langlade N."/>
            <person name="Munos S."/>
        </authorList>
    </citation>
    <scope>NUCLEOTIDE SEQUENCE [LARGE SCALE GENOMIC DNA]</scope>
    <source>
        <tissue evidence="3">Leaves</tissue>
    </source>
</reference>
<dbReference type="SUPFAM" id="SSF53335">
    <property type="entry name" value="S-adenosyl-L-methionine-dependent methyltransferases"/>
    <property type="match status" value="1"/>
</dbReference>
<name>A0A251SPQ0_HELAN</name>
<protein>
    <submittedName>
        <fullName evidence="2">Jasmonate O-methyltransferase</fullName>
        <ecNumber evidence="2">2.1.1.141</ecNumber>
    </submittedName>
    <submittedName>
        <fullName evidence="3">Putative SAM dependent carboxyl methyltransferase</fullName>
    </submittedName>
</protein>
<dbReference type="InterPro" id="IPR005299">
    <property type="entry name" value="MeTrfase_7"/>
</dbReference>
<dbReference type="Proteomes" id="UP000215914">
    <property type="component" value="Chromosome 13"/>
</dbReference>
<dbReference type="AlphaFoldDB" id="A0A251SPQ0"/>
<organism evidence="3 4">
    <name type="scientific">Helianthus annuus</name>
    <name type="common">Common sunflower</name>
    <dbReference type="NCBI Taxonomy" id="4232"/>
    <lineage>
        <taxon>Eukaryota</taxon>
        <taxon>Viridiplantae</taxon>
        <taxon>Streptophyta</taxon>
        <taxon>Embryophyta</taxon>
        <taxon>Tracheophyta</taxon>
        <taxon>Spermatophyta</taxon>
        <taxon>Magnoliopsida</taxon>
        <taxon>eudicotyledons</taxon>
        <taxon>Gunneridae</taxon>
        <taxon>Pentapetalae</taxon>
        <taxon>asterids</taxon>
        <taxon>campanulids</taxon>
        <taxon>Asterales</taxon>
        <taxon>Asteraceae</taxon>
        <taxon>Asteroideae</taxon>
        <taxon>Heliantheae alliance</taxon>
        <taxon>Heliantheae</taxon>
        <taxon>Helianthus</taxon>
    </lineage>
</organism>
<dbReference type="STRING" id="4232.A0A251SPQ0"/>
<dbReference type="PANTHER" id="PTHR31009">
    <property type="entry name" value="S-ADENOSYL-L-METHIONINE:CARBOXYL METHYLTRANSFERASE FAMILY PROTEIN"/>
    <property type="match status" value="1"/>
</dbReference>
<reference evidence="2 4" key="1">
    <citation type="journal article" date="2017" name="Nature">
        <title>The sunflower genome provides insights into oil metabolism, flowering and Asterid evolution.</title>
        <authorList>
            <person name="Badouin H."/>
            <person name="Gouzy J."/>
            <person name="Grassa C.J."/>
            <person name="Murat F."/>
            <person name="Staton S.E."/>
            <person name="Cottret L."/>
            <person name="Lelandais-Briere C."/>
            <person name="Owens G.L."/>
            <person name="Carrere S."/>
            <person name="Mayjonade B."/>
            <person name="Legrand L."/>
            <person name="Gill N."/>
            <person name="Kane N.C."/>
            <person name="Bowers J.E."/>
            <person name="Hubner S."/>
            <person name="Bellec A."/>
            <person name="Berard A."/>
            <person name="Berges H."/>
            <person name="Blanchet N."/>
            <person name="Boniface M.C."/>
            <person name="Brunel D."/>
            <person name="Catrice O."/>
            <person name="Chaidir N."/>
            <person name="Claudel C."/>
            <person name="Donnadieu C."/>
            <person name="Faraut T."/>
            <person name="Fievet G."/>
            <person name="Helmstetter N."/>
            <person name="King M."/>
            <person name="Knapp S.J."/>
            <person name="Lai Z."/>
            <person name="Le Paslier M.C."/>
            <person name="Lippi Y."/>
            <person name="Lorenzon L."/>
            <person name="Mandel J.R."/>
            <person name="Marage G."/>
            <person name="Marchand G."/>
            <person name="Marquand E."/>
            <person name="Bret-Mestries E."/>
            <person name="Morien E."/>
            <person name="Nambeesan S."/>
            <person name="Nguyen T."/>
            <person name="Pegot-Espagnet P."/>
            <person name="Pouilly N."/>
            <person name="Raftis F."/>
            <person name="Sallet E."/>
            <person name="Schiex T."/>
            <person name="Thomas J."/>
            <person name="Vandecasteele C."/>
            <person name="Vares D."/>
            <person name="Vear F."/>
            <person name="Vautrin S."/>
            <person name="Crespi M."/>
            <person name="Mangin B."/>
            <person name="Burke J.M."/>
            <person name="Salse J."/>
            <person name="Munos S."/>
            <person name="Vincourt P."/>
            <person name="Rieseberg L.H."/>
            <person name="Langlade N.B."/>
        </authorList>
    </citation>
    <scope>NUCLEOTIDE SEQUENCE [LARGE SCALE GENOMIC DNA]</scope>
    <source>
        <strain evidence="4">cv. SF193</strain>
        <tissue evidence="2">Leaves</tissue>
    </source>
</reference>
<evidence type="ECO:0000313" key="2">
    <source>
        <dbReference type="EMBL" id="KAF5817958.1"/>
    </source>
</evidence>
<dbReference type="InterPro" id="IPR029063">
    <property type="entry name" value="SAM-dependent_MTases_sf"/>
</dbReference>
<gene>
    <name evidence="3" type="ORF">HannXRQ_Chr13g0395361</name>
    <name evidence="2" type="ORF">HanXRQr2_Chr02g0059151</name>
</gene>
<evidence type="ECO:0000313" key="4">
    <source>
        <dbReference type="Proteomes" id="UP000215914"/>
    </source>
</evidence>
<sequence>MSVLKAHQQQFHDNFLLFFRSRAKEMVSKGRMVLSFMGRRSPNPCADEACYQWELLARTLMSLALDMCFLSIHIHILIHLRKYMCIYIPTLSKTSYFFFGKAMKLWCFQCD</sequence>
<evidence type="ECO:0000313" key="3">
    <source>
        <dbReference type="EMBL" id="OTG00825.1"/>
    </source>
</evidence>
<dbReference type="Gramene" id="mRNA:HanXRQr2_Chr02g0059151">
    <property type="protein sequence ID" value="CDS:HanXRQr2_Chr02g0059151.1"/>
    <property type="gene ID" value="HanXRQr2_Chr02g0059151"/>
</dbReference>
<accession>A0A251SPQ0</accession>
<dbReference type="EMBL" id="CM007902">
    <property type="protein sequence ID" value="OTG00825.1"/>
    <property type="molecule type" value="Genomic_DNA"/>
</dbReference>
<dbReference type="EMBL" id="MNCJ02000317">
    <property type="protein sequence ID" value="KAF5817958.1"/>
    <property type="molecule type" value="Genomic_DNA"/>
</dbReference>
<comment type="similarity">
    <text evidence="1">Belongs to the methyltransferase superfamily. Type-7 methyltransferase family.</text>
</comment>
<dbReference type="GO" id="GO:0032259">
    <property type="term" value="P:methylation"/>
    <property type="evidence" value="ECO:0007669"/>
    <property type="project" value="UniProtKB-KW"/>
</dbReference>
<keyword evidence="3" id="KW-0489">Methyltransferase</keyword>
<dbReference type="EC" id="2.1.1.141" evidence="2"/>
<evidence type="ECO:0000256" key="1">
    <source>
        <dbReference type="ARBA" id="ARBA00007967"/>
    </source>
</evidence>
<keyword evidence="3" id="KW-0808">Transferase</keyword>
<reference evidence="2" key="3">
    <citation type="submission" date="2020-06" db="EMBL/GenBank/DDBJ databases">
        <title>Helianthus annuus Genome sequencing and assembly Release 2.</title>
        <authorList>
            <person name="Gouzy J."/>
            <person name="Langlade N."/>
            <person name="Munos S."/>
        </authorList>
    </citation>
    <scope>NUCLEOTIDE SEQUENCE</scope>
    <source>
        <tissue evidence="2">Leaves</tissue>
    </source>
</reference>
<dbReference type="InParanoid" id="A0A251SPQ0"/>
<dbReference type="Gene3D" id="3.40.50.150">
    <property type="entry name" value="Vaccinia Virus protein VP39"/>
    <property type="match status" value="1"/>
</dbReference>
<keyword evidence="4" id="KW-1185">Reference proteome</keyword>
<dbReference type="GO" id="GO:0030795">
    <property type="term" value="F:methyl jasmonate methylesterase activity"/>
    <property type="evidence" value="ECO:0007669"/>
    <property type="project" value="UniProtKB-EC"/>
</dbReference>
<proteinExistence type="inferred from homology"/>